<keyword evidence="2" id="KW-1185">Reference proteome</keyword>
<reference evidence="1 2" key="1">
    <citation type="submission" date="2019-05" db="EMBL/GenBank/DDBJ databases">
        <title>Comparative genomics and metabolomics analyses of clavulanic acid producing Streptomyces species provides insight into specialized metabolism and evolution of beta-lactam biosynthetic gene clusters.</title>
        <authorList>
            <person name="Moore M.A."/>
            <person name="Cruz-Morales P."/>
            <person name="Barona Gomez F."/>
            <person name="Kapil T."/>
        </authorList>
    </citation>
    <scope>NUCLEOTIDE SEQUENCE [LARGE SCALE GENOMIC DNA]</scope>
    <source>
        <strain evidence="1 2">NRRL 5741</strain>
    </source>
</reference>
<accession>A0A646KUZ3</accession>
<dbReference type="AlphaFoldDB" id="A0A646KUZ3"/>
<dbReference type="InterPro" id="IPR029063">
    <property type="entry name" value="SAM-dependent_MTases_sf"/>
</dbReference>
<evidence type="ECO:0008006" key="3">
    <source>
        <dbReference type="Google" id="ProtNLM"/>
    </source>
</evidence>
<dbReference type="InterPro" id="IPR006764">
    <property type="entry name" value="SAM_dep_MeTrfase_SAV2177_type"/>
</dbReference>
<organism evidence="1 2">
    <name type="scientific">Streptomyces jumonjinensis</name>
    <dbReference type="NCBI Taxonomy" id="1945"/>
    <lineage>
        <taxon>Bacteria</taxon>
        <taxon>Bacillati</taxon>
        <taxon>Actinomycetota</taxon>
        <taxon>Actinomycetes</taxon>
        <taxon>Kitasatosporales</taxon>
        <taxon>Streptomycetaceae</taxon>
        <taxon>Streptomyces</taxon>
    </lineage>
</organism>
<name>A0A646KUZ3_STRJU</name>
<dbReference type="PIRSF" id="PIRSF017393">
    <property type="entry name" value="MTase_SAV2177"/>
    <property type="match status" value="1"/>
</dbReference>
<proteinExistence type="predicted"/>
<dbReference type="RefSeq" id="WP_153526126.1">
    <property type="nucleotide sequence ID" value="NZ_JBEPDZ010000048.1"/>
</dbReference>
<dbReference type="Pfam" id="PF04672">
    <property type="entry name" value="Methyltransf_19"/>
    <property type="match status" value="1"/>
</dbReference>
<dbReference type="Gene3D" id="3.40.50.150">
    <property type="entry name" value="Vaccinia Virus protein VP39"/>
    <property type="match status" value="1"/>
</dbReference>
<evidence type="ECO:0000313" key="2">
    <source>
        <dbReference type="Proteomes" id="UP000419138"/>
    </source>
</evidence>
<dbReference type="SUPFAM" id="SSF53335">
    <property type="entry name" value="S-adenosyl-L-methionine-dependent methyltransferases"/>
    <property type="match status" value="1"/>
</dbReference>
<dbReference type="EMBL" id="VCLA01000194">
    <property type="protein sequence ID" value="MQT04816.1"/>
    <property type="molecule type" value="Genomic_DNA"/>
</dbReference>
<evidence type="ECO:0000313" key="1">
    <source>
        <dbReference type="EMBL" id="MQT04816.1"/>
    </source>
</evidence>
<gene>
    <name evidence="1" type="ORF">FF041_33155</name>
</gene>
<dbReference type="OrthoDB" id="4323984at2"/>
<dbReference type="Proteomes" id="UP000419138">
    <property type="component" value="Unassembled WGS sequence"/>
</dbReference>
<comment type="caution">
    <text evidence="1">The sequence shown here is derived from an EMBL/GenBank/DDBJ whole genome shotgun (WGS) entry which is preliminary data.</text>
</comment>
<sequence>MTTTPCPVELEQLGPDHFSRARAPRVYEVLLGGTEMYQCDRDTALDLYMVAAWVMLAARTNRWFTEVATETVLRLGVRQFLDLGCGLPNRPDLHQLVPEGCPVVYTDRDPGVLAHAKTRLDPGPPYRTTVVAADLLDMERLLASPEVTGAFDLSQPIAVTVHDVLPWNTDGTAITDAMAALRAWLPVGSTLSITHLTPDLNPGQVPEVVSVYERHGIAVRPRSRAEVNAFFGDFTHLGAGLAPVSQWSAHGSNVRHFNPYPARASDAPAFAGITVKTDHSRR</sequence>
<protein>
    <recommendedName>
        <fullName evidence="3">SAM-dependent methyltransferase</fullName>
    </recommendedName>
</protein>